<evidence type="ECO:0000313" key="3">
    <source>
        <dbReference type="Proteomes" id="UP001596132"/>
    </source>
</evidence>
<comment type="caution">
    <text evidence="2">The sequence shown here is derived from an EMBL/GenBank/DDBJ whole genome shotgun (WGS) entry which is preliminary data.</text>
</comment>
<name>A0ABW0Y721_9GAMM</name>
<protein>
    <submittedName>
        <fullName evidence="2">DUF4145 domain-containing protein</fullName>
    </submittedName>
</protein>
<dbReference type="Proteomes" id="UP001596132">
    <property type="component" value="Unassembled WGS sequence"/>
</dbReference>
<keyword evidence="3" id="KW-1185">Reference proteome</keyword>
<dbReference type="EMBL" id="JBHSPP010000005">
    <property type="protein sequence ID" value="MFC5705407.1"/>
    <property type="molecule type" value="Genomic_DNA"/>
</dbReference>
<dbReference type="InterPro" id="IPR025285">
    <property type="entry name" value="DUF4145"/>
</dbReference>
<dbReference type="RefSeq" id="WP_197066175.1">
    <property type="nucleotide sequence ID" value="NZ_CDDF01000005.1"/>
</dbReference>
<gene>
    <name evidence="2" type="ORF">ACFPVW_04830</name>
</gene>
<reference evidence="3" key="1">
    <citation type="journal article" date="2019" name="Int. J. Syst. Evol. Microbiol.">
        <title>The Global Catalogue of Microorganisms (GCM) 10K type strain sequencing project: providing services to taxonomists for standard genome sequencing and annotation.</title>
        <authorList>
            <consortium name="The Broad Institute Genomics Platform"/>
            <consortium name="The Broad Institute Genome Sequencing Center for Infectious Disease"/>
            <person name="Wu L."/>
            <person name="Ma J."/>
        </authorList>
    </citation>
    <scope>NUCLEOTIDE SEQUENCE [LARGE SCALE GENOMIC DNA]</scope>
    <source>
        <strain evidence="3">KCTC 15012</strain>
    </source>
</reference>
<proteinExistence type="predicted"/>
<evidence type="ECO:0000313" key="2">
    <source>
        <dbReference type="EMBL" id="MFC5705407.1"/>
    </source>
</evidence>
<evidence type="ECO:0000259" key="1">
    <source>
        <dbReference type="Pfam" id="PF13643"/>
    </source>
</evidence>
<organism evidence="2 3">
    <name type="scientific">Aeromonas eucrenophila</name>
    <dbReference type="NCBI Taxonomy" id="649"/>
    <lineage>
        <taxon>Bacteria</taxon>
        <taxon>Pseudomonadati</taxon>
        <taxon>Pseudomonadota</taxon>
        <taxon>Gammaproteobacteria</taxon>
        <taxon>Aeromonadales</taxon>
        <taxon>Aeromonadaceae</taxon>
        <taxon>Aeromonas</taxon>
    </lineage>
</organism>
<feature type="domain" description="DUF4145" evidence="1">
    <location>
        <begin position="106"/>
        <end position="197"/>
    </location>
</feature>
<accession>A0ABW0Y721</accession>
<dbReference type="Pfam" id="PF13643">
    <property type="entry name" value="DUF4145"/>
    <property type="match status" value="1"/>
</dbReference>
<sequence>MKMAELIADCPRCHVKRTTFSILNHDGNNSYSYNELFCKCHHCYKTVVFSVAPISNGVRESINSNRLINLTQSISEVSVVTVQPNGIIPPPEHLPEDIMVCFNEGAQCYSIGCYNAAATMFRLCLDKATKSFLPEDPMAPPVAKIRRSLGFRMDWLFENNILPSALKGLAECIKDDGNDGAHEGILSKVDVDDLIDFTITLLERLYTEPKKIELANQRRLERRQQ</sequence>